<dbReference type="InterPro" id="IPR050611">
    <property type="entry name" value="ABCF"/>
</dbReference>
<dbReference type="EMBL" id="BJWL01000147">
    <property type="protein sequence ID" value="GFS31545.1"/>
    <property type="molecule type" value="Genomic_DNA"/>
</dbReference>
<feature type="region of interest" description="Disordered" evidence="2">
    <location>
        <begin position="56"/>
        <end position="75"/>
    </location>
</feature>
<keyword evidence="1" id="KW-0677">Repeat</keyword>
<dbReference type="PANTHER" id="PTHR19211:SF117">
    <property type="entry name" value="ATP-BINDING CASSETTE SUB-FAMILY F MEMBER 3"/>
    <property type="match status" value="1"/>
</dbReference>
<feature type="domain" description="ABC transporter" evidence="3">
    <location>
        <begin position="213"/>
        <end position="243"/>
    </location>
</feature>
<dbReference type="GO" id="GO:0005524">
    <property type="term" value="F:ATP binding"/>
    <property type="evidence" value="ECO:0007669"/>
    <property type="project" value="InterPro"/>
</dbReference>
<proteinExistence type="predicted"/>
<evidence type="ECO:0000313" key="6">
    <source>
        <dbReference type="Proteomes" id="UP000585474"/>
    </source>
</evidence>
<evidence type="ECO:0000313" key="5">
    <source>
        <dbReference type="EMBL" id="GFS31545.1"/>
    </source>
</evidence>
<dbReference type="InterPro" id="IPR027417">
    <property type="entry name" value="P-loop_NTPase"/>
</dbReference>
<dbReference type="InterPro" id="IPR003439">
    <property type="entry name" value="ABC_transporter-like_ATP-bd"/>
</dbReference>
<keyword evidence="6" id="KW-1185">Reference proteome</keyword>
<evidence type="ECO:0000256" key="2">
    <source>
        <dbReference type="SAM" id="MobiDB-lite"/>
    </source>
</evidence>
<name>A0A7J0DBB2_9ERIC</name>
<organism evidence="5 6">
    <name type="scientific">Actinidia rufa</name>
    <dbReference type="NCBI Taxonomy" id="165716"/>
    <lineage>
        <taxon>Eukaryota</taxon>
        <taxon>Viridiplantae</taxon>
        <taxon>Streptophyta</taxon>
        <taxon>Embryophyta</taxon>
        <taxon>Tracheophyta</taxon>
        <taxon>Spermatophyta</taxon>
        <taxon>Magnoliopsida</taxon>
        <taxon>eudicotyledons</taxon>
        <taxon>Gunneridae</taxon>
        <taxon>Pentapetalae</taxon>
        <taxon>asterids</taxon>
        <taxon>Ericales</taxon>
        <taxon>Actinidiaceae</taxon>
        <taxon>Actinidia</taxon>
    </lineage>
</organism>
<dbReference type="GO" id="GO:0016887">
    <property type="term" value="F:ATP hydrolysis activity"/>
    <property type="evidence" value="ECO:0007669"/>
    <property type="project" value="InterPro"/>
</dbReference>
<protein>
    <submittedName>
        <fullName evidence="5">General control non-repressible 3</fullName>
    </submittedName>
</protein>
<sequence length="302" mass="33787">MSITIPMIAGCSPDGILLLSLRLSELLPRSSTEIQGAILTSEYKGRRLYVKNLVHDDDGGGDHRRPRSSRSKSRRLGSAPIIDYIVNVLADEDFDFGDEGEGDFEALGELLVNSGCVSDSSECCLVCSKLYEKFGKHELVKNNPTVRSLATLLRMFDGMNDEEVPKKKVEVIDGPLLTERDKIKLERRKRKDERQRENFNVSVGGRDLIVDGTVTLSSGRHYGLVGRNGTGKTTFLRTMAMHAIEGIPNNCQILHVEQEVVGDDWWGHRIQTYYYPVYSRRSKKAYPVSLWLDSGLPIGPDA</sequence>
<dbReference type="Gene3D" id="3.40.50.300">
    <property type="entry name" value="P-loop containing nucleotide triphosphate hydrolases"/>
    <property type="match status" value="1"/>
</dbReference>
<feature type="compositionally biased region" description="Basic residues" evidence="2">
    <location>
        <begin position="64"/>
        <end position="75"/>
    </location>
</feature>
<dbReference type="AlphaFoldDB" id="A0A7J0DBB2"/>
<dbReference type="Pfam" id="PF26051">
    <property type="entry name" value="PWI_ABCF3"/>
    <property type="match status" value="1"/>
</dbReference>
<dbReference type="PANTHER" id="PTHR19211">
    <property type="entry name" value="ATP-BINDING TRANSPORT PROTEIN-RELATED"/>
    <property type="match status" value="1"/>
</dbReference>
<dbReference type="Pfam" id="PF00005">
    <property type="entry name" value="ABC_tran"/>
    <property type="match status" value="1"/>
</dbReference>
<dbReference type="SUPFAM" id="SSF52540">
    <property type="entry name" value="P-loop containing nucleoside triphosphate hydrolases"/>
    <property type="match status" value="1"/>
</dbReference>
<evidence type="ECO:0000256" key="1">
    <source>
        <dbReference type="ARBA" id="ARBA00022737"/>
    </source>
</evidence>
<feature type="domain" description="ABCF3 PWI-like helical bundle" evidence="4">
    <location>
        <begin position="80"/>
        <end position="136"/>
    </location>
</feature>
<accession>A0A7J0DBB2</accession>
<evidence type="ECO:0000259" key="4">
    <source>
        <dbReference type="Pfam" id="PF26051"/>
    </source>
</evidence>
<evidence type="ECO:0000259" key="3">
    <source>
        <dbReference type="Pfam" id="PF00005"/>
    </source>
</evidence>
<reference evidence="6" key="1">
    <citation type="submission" date="2019-07" db="EMBL/GenBank/DDBJ databases">
        <title>De Novo Assembly of kiwifruit Actinidia rufa.</title>
        <authorList>
            <person name="Sugita-Konishi S."/>
            <person name="Sato K."/>
            <person name="Mori E."/>
            <person name="Abe Y."/>
            <person name="Kisaki G."/>
            <person name="Hamano K."/>
            <person name="Suezawa K."/>
            <person name="Otani M."/>
            <person name="Fukuda T."/>
            <person name="Manabe T."/>
            <person name="Gomi K."/>
            <person name="Tabuchi M."/>
            <person name="Akimitsu K."/>
            <person name="Kataoka I."/>
        </authorList>
    </citation>
    <scope>NUCLEOTIDE SEQUENCE [LARGE SCALE GENOMIC DNA]</scope>
    <source>
        <strain evidence="6">cv. Fuchu</strain>
    </source>
</reference>
<dbReference type="InterPro" id="IPR058770">
    <property type="entry name" value="PWI_ABCF3"/>
</dbReference>
<dbReference type="OrthoDB" id="546006at2759"/>
<comment type="caution">
    <text evidence="5">The sequence shown here is derived from an EMBL/GenBank/DDBJ whole genome shotgun (WGS) entry which is preliminary data.</text>
</comment>
<gene>
    <name evidence="5" type="ORF">Acr_00g0018000</name>
</gene>
<dbReference type="Proteomes" id="UP000585474">
    <property type="component" value="Unassembled WGS sequence"/>
</dbReference>